<comment type="caution">
    <text evidence="2">The sequence shown here is derived from an EMBL/GenBank/DDBJ whole genome shotgun (WGS) entry which is preliminary data.</text>
</comment>
<evidence type="ECO:0000313" key="3">
    <source>
        <dbReference type="Proteomes" id="UP001152321"/>
    </source>
</evidence>
<name>A0ABT6DHX5_9BACT</name>
<organism evidence="2 3">
    <name type="scientific">Bdellovibrio svalbardensis</name>
    <dbReference type="NCBI Taxonomy" id="2972972"/>
    <lineage>
        <taxon>Bacteria</taxon>
        <taxon>Pseudomonadati</taxon>
        <taxon>Bdellovibrionota</taxon>
        <taxon>Bdellovibrionia</taxon>
        <taxon>Bdellovibrionales</taxon>
        <taxon>Pseudobdellovibrionaceae</taxon>
        <taxon>Bdellovibrio</taxon>
    </lineage>
</organism>
<feature type="chain" id="PRO_5046155101" description="Lipoprotein" evidence="1">
    <location>
        <begin position="28"/>
        <end position="94"/>
    </location>
</feature>
<gene>
    <name evidence="2" type="ORF">NWE73_06865</name>
</gene>
<reference evidence="2" key="1">
    <citation type="submission" date="2022-08" db="EMBL/GenBank/DDBJ databases">
        <title>Novel Bdellovibrio Species Isolated from Svalbard: Designation Bdellovibrio svalbardensis.</title>
        <authorList>
            <person name="Mitchell R.J."/>
            <person name="Choi S.Y."/>
        </authorList>
    </citation>
    <scope>NUCLEOTIDE SEQUENCE</scope>
    <source>
        <strain evidence="2">PAP01</strain>
    </source>
</reference>
<accession>A0ABT6DHX5</accession>
<dbReference type="EMBL" id="JANRMI010000002">
    <property type="protein sequence ID" value="MDG0816077.1"/>
    <property type="molecule type" value="Genomic_DNA"/>
</dbReference>
<sequence>MAVFWDFWKFLTLAFVAALLSACSIEASLEALSPQFFQTTVESGATRVSTFKASGTEFSSKSVSGDGRYKVKSTVGPMVSHLKVRSGIYDVDLN</sequence>
<proteinExistence type="predicted"/>
<protein>
    <recommendedName>
        <fullName evidence="4">Lipoprotein</fullName>
    </recommendedName>
</protein>
<dbReference type="Proteomes" id="UP001152321">
    <property type="component" value="Unassembled WGS sequence"/>
</dbReference>
<evidence type="ECO:0008006" key="4">
    <source>
        <dbReference type="Google" id="ProtNLM"/>
    </source>
</evidence>
<feature type="signal peptide" evidence="1">
    <location>
        <begin position="1"/>
        <end position="27"/>
    </location>
</feature>
<dbReference type="RefSeq" id="WP_277577555.1">
    <property type="nucleotide sequence ID" value="NZ_JANRMI010000002.1"/>
</dbReference>
<keyword evidence="3" id="KW-1185">Reference proteome</keyword>
<evidence type="ECO:0000256" key="1">
    <source>
        <dbReference type="SAM" id="SignalP"/>
    </source>
</evidence>
<keyword evidence="1" id="KW-0732">Signal</keyword>
<evidence type="ECO:0000313" key="2">
    <source>
        <dbReference type="EMBL" id="MDG0816077.1"/>
    </source>
</evidence>